<evidence type="ECO:0000256" key="1">
    <source>
        <dbReference type="ARBA" id="ARBA00005417"/>
    </source>
</evidence>
<dbReference type="SUPFAM" id="SSF52540">
    <property type="entry name" value="P-loop containing nucleoside triphosphate hydrolases"/>
    <property type="match status" value="1"/>
</dbReference>
<dbReference type="InterPro" id="IPR003593">
    <property type="entry name" value="AAA+_ATPase"/>
</dbReference>
<evidence type="ECO:0000259" key="6">
    <source>
        <dbReference type="PROSITE" id="PS50893"/>
    </source>
</evidence>
<comment type="caution">
    <text evidence="7">The sequence shown here is derived from an EMBL/GenBank/DDBJ whole genome shotgun (WGS) entry which is preliminary data.</text>
</comment>
<evidence type="ECO:0000313" key="8">
    <source>
        <dbReference type="Proteomes" id="UP001165678"/>
    </source>
</evidence>
<evidence type="ECO:0000256" key="3">
    <source>
        <dbReference type="ARBA" id="ARBA00022741"/>
    </source>
</evidence>
<dbReference type="InterPro" id="IPR017871">
    <property type="entry name" value="ABC_transporter-like_CS"/>
</dbReference>
<dbReference type="InterPro" id="IPR027417">
    <property type="entry name" value="P-loop_NTPase"/>
</dbReference>
<dbReference type="Gene3D" id="3.40.50.300">
    <property type="entry name" value="P-loop containing nucleotide triphosphate hydrolases"/>
    <property type="match status" value="1"/>
</dbReference>
<proteinExistence type="inferred from homology"/>
<evidence type="ECO:0000256" key="5">
    <source>
        <dbReference type="SAM" id="MobiDB-lite"/>
    </source>
</evidence>
<organism evidence="7 8">
    <name type="scientific">Larsenimonas rhizosphaerae</name>
    <dbReference type="NCBI Taxonomy" id="2944682"/>
    <lineage>
        <taxon>Bacteria</taxon>
        <taxon>Pseudomonadati</taxon>
        <taxon>Pseudomonadota</taxon>
        <taxon>Gammaproteobacteria</taxon>
        <taxon>Oceanospirillales</taxon>
        <taxon>Halomonadaceae</taxon>
        <taxon>Larsenimonas</taxon>
    </lineage>
</organism>
<keyword evidence="3" id="KW-0547">Nucleotide-binding</keyword>
<dbReference type="RefSeq" id="WP_265896132.1">
    <property type="nucleotide sequence ID" value="NZ_JAPIVE010000002.1"/>
</dbReference>
<dbReference type="PANTHER" id="PTHR43776:SF7">
    <property type="entry name" value="D,D-DIPEPTIDE TRANSPORT ATP-BINDING PROTEIN DDPF-RELATED"/>
    <property type="match status" value="1"/>
</dbReference>
<comment type="similarity">
    <text evidence="1">Belongs to the ABC transporter superfamily.</text>
</comment>
<dbReference type="GO" id="GO:0016887">
    <property type="term" value="F:ATP hydrolysis activity"/>
    <property type="evidence" value="ECO:0007669"/>
    <property type="project" value="InterPro"/>
</dbReference>
<reference evidence="7" key="1">
    <citation type="submission" date="2022-11" db="EMBL/GenBank/DDBJ databases">
        <title>Larsenimonas rhizosphaerae sp. nov., isolated from a tidal mudflat.</title>
        <authorList>
            <person name="Lee S.D."/>
            <person name="Kim I.S."/>
        </authorList>
    </citation>
    <scope>NUCLEOTIDE SEQUENCE</scope>
    <source>
        <strain evidence="7">GH2-1</strain>
    </source>
</reference>
<dbReference type="InterPro" id="IPR050319">
    <property type="entry name" value="ABC_transp_ATP-bind"/>
</dbReference>
<dbReference type="AlphaFoldDB" id="A0AA41ZGI3"/>
<feature type="region of interest" description="Disordered" evidence="5">
    <location>
        <begin position="254"/>
        <end position="275"/>
    </location>
</feature>
<dbReference type="PROSITE" id="PS00211">
    <property type="entry name" value="ABC_TRANSPORTER_1"/>
    <property type="match status" value="1"/>
</dbReference>
<keyword evidence="2" id="KW-0813">Transport</keyword>
<dbReference type="CDD" id="cd03257">
    <property type="entry name" value="ABC_NikE_OppD_transporters"/>
    <property type="match status" value="1"/>
</dbReference>
<dbReference type="GO" id="GO:0005524">
    <property type="term" value="F:ATP binding"/>
    <property type="evidence" value="ECO:0007669"/>
    <property type="project" value="UniProtKB-KW"/>
</dbReference>
<dbReference type="EMBL" id="JAPIVE010000002">
    <property type="protein sequence ID" value="MCX2524221.1"/>
    <property type="molecule type" value="Genomic_DNA"/>
</dbReference>
<name>A0AA41ZGI3_9GAMM</name>
<accession>A0AA41ZGI3</accession>
<dbReference type="InterPro" id="IPR003439">
    <property type="entry name" value="ABC_transporter-like_ATP-bd"/>
</dbReference>
<keyword evidence="4 7" id="KW-0067">ATP-binding</keyword>
<evidence type="ECO:0000313" key="7">
    <source>
        <dbReference type="EMBL" id="MCX2524221.1"/>
    </source>
</evidence>
<protein>
    <submittedName>
        <fullName evidence="7">ATP-binding cassette domain-containing protein</fullName>
    </submittedName>
</protein>
<dbReference type="Proteomes" id="UP001165678">
    <property type="component" value="Unassembled WGS sequence"/>
</dbReference>
<evidence type="ECO:0000256" key="2">
    <source>
        <dbReference type="ARBA" id="ARBA00022448"/>
    </source>
</evidence>
<dbReference type="PROSITE" id="PS50893">
    <property type="entry name" value="ABC_TRANSPORTER_2"/>
    <property type="match status" value="1"/>
</dbReference>
<evidence type="ECO:0000256" key="4">
    <source>
        <dbReference type="ARBA" id="ARBA00022840"/>
    </source>
</evidence>
<keyword evidence="8" id="KW-1185">Reference proteome</keyword>
<sequence>MSLTLSAISHRYGTRCVLDNVSLTLAPGERVALVGGSGEGKSTLSRIMLGLETPTEGRMFHDGVPVSLRHRAGRQAFRQQVQGVFQDAPGAVNPRHTVARIIDEPLRHLSRLSHAARWARVTSLLDAVHLPAEYARRRPHQLSGGQLQRVCLARALAINPSLLICDEATSGLDTVLQVELTRWLATQCRDSGMGLFFITHDLRLARRLCSRVLVMQGGRLIDDVQAGEAFTHPEARALEAAVLPALPPAGTMKNAAPGGGVQGESTVVTDECLQR</sequence>
<dbReference type="GO" id="GO:0055085">
    <property type="term" value="P:transmembrane transport"/>
    <property type="evidence" value="ECO:0007669"/>
    <property type="project" value="UniProtKB-ARBA"/>
</dbReference>
<gene>
    <name evidence="7" type="ORF">OQ287_08205</name>
</gene>
<dbReference type="Pfam" id="PF00005">
    <property type="entry name" value="ABC_tran"/>
    <property type="match status" value="1"/>
</dbReference>
<dbReference type="SMART" id="SM00382">
    <property type="entry name" value="AAA"/>
    <property type="match status" value="1"/>
</dbReference>
<feature type="domain" description="ABC transporter" evidence="6">
    <location>
        <begin position="3"/>
        <end position="242"/>
    </location>
</feature>
<dbReference type="PANTHER" id="PTHR43776">
    <property type="entry name" value="TRANSPORT ATP-BINDING PROTEIN"/>
    <property type="match status" value="1"/>
</dbReference>